<dbReference type="Proteomes" id="UP000054485">
    <property type="component" value="Unassembled WGS sequence"/>
</dbReference>
<evidence type="ECO:0000313" key="1">
    <source>
        <dbReference type="EMBL" id="KIK36626.1"/>
    </source>
</evidence>
<evidence type="ECO:0000313" key="2">
    <source>
        <dbReference type="Proteomes" id="UP000054485"/>
    </source>
</evidence>
<dbReference type="AlphaFoldDB" id="A0A0D0A4R8"/>
<dbReference type="HOGENOM" id="CLU_3051985_0_0_1"/>
<organism evidence="1 2">
    <name type="scientific">Suillus luteus UH-Slu-Lm8-n1</name>
    <dbReference type="NCBI Taxonomy" id="930992"/>
    <lineage>
        <taxon>Eukaryota</taxon>
        <taxon>Fungi</taxon>
        <taxon>Dikarya</taxon>
        <taxon>Basidiomycota</taxon>
        <taxon>Agaricomycotina</taxon>
        <taxon>Agaricomycetes</taxon>
        <taxon>Agaricomycetidae</taxon>
        <taxon>Boletales</taxon>
        <taxon>Suillineae</taxon>
        <taxon>Suillaceae</taxon>
        <taxon>Suillus</taxon>
    </lineage>
</organism>
<gene>
    <name evidence="1" type="ORF">CY34DRAFT_811147</name>
</gene>
<accession>A0A0D0A4R8</accession>
<protein>
    <submittedName>
        <fullName evidence="1">Uncharacterized protein</fullName>
    </submittedName>
</protein>
<sequence>MAACFLLAPGLVQCGYTLWCLYSVSPCFASISMVRLINSHRSQITGEYSIFEYG</sequence>
<reference evidence="1 2" key="1">
    <citation type="submission" date="2014-04" db="EMBL/GenBank/DDBJ databases">
        <authorList>
            <consortium name="DOE Joint Genome Institute"/>
            <person name="Kuo A."/>
            <person name="Ruytinx J."/>
            <person name="Rineau F."/>
            <person name="Colpaert J."/>
            <person name="Kohler A."/>
            <person name="Nagy L.G."/>
            <person name="Floudas D."/>
            <person name="Copeland A."/>
            <person name="Barry K.W."/>
            <person name="Cichocki N."/>
            <person name="Veneault-Fourrey C."/>
            <person name="LaButti K."/>
            <person name="Lindquist E.A."/>
            <person name="Lipzen A."/>
            <person name="Lundell T."/>
            <person name="Morin E."/>
            <person name="Murat C."/>
            <person name="Sun H."/>
            <person name="Tunlid A."/>
            <person name="Henrissat B."/>
            <person name="Grigoriev I.V."/>
            <person name="Hibbett D.S."/>
            <person name="Martin F."/>
            <person name="Nordberg H.P."/>
            <person name="Cantor M.N."/>
            <person name="Hua S.X."/>
        </authorList>
    </citation>
    <scope>NUCLEOTIDE SEQUENCE [LARGE SCALE GENOMIC DNA]</scope>
    <source>
        <strain evidence="1 2">UH-Slu-Lm8-n1</strain>
    </source>
</reference>
<name>A0A0D0A4R8_9AGAM</name>
<keyword evidence="2" id="KW-1185">Reference proteome</keyword>
<dbReference type="EMBL" id="KN835512">
    <property type="protein sequence ID" value="KIK36626.1"/>
    <property type="molecule type" value="Genomic_DNA"/>
</dbReference>
<dbReference type="InParanoid" id="A0A0D0A4R8"/>
<reference evidence="2" key="2">
    <citation type="submission" date="2015-01" db="EMBL/GenBank/DDBJ databases">
        <title>Evolutionary Origins and Diversification of the Mycorrhizal Mutualists.</title>
        <authorList>
            <consortium name="DOE Joint Genome Institute"/>
            <consortium name="Mycorrhizal Genomics Consortium"/>
            <person name="Kohler A."/>
            <person name="Kuo A."/>
            <person name="Nagy L.G."/>
            <person name="Floudas D."/>
            <person name="Copeland A."/>
            <person name="Barry K.W."/>
            <person name="Cichocki N."/>
            <person name="Veneault-Fourrey C."/>
            <person name="LaButti K."/>
            <person name="Lindquist E.A."/>
            <person name="Lipzen A."/>
            <person name="Lundell T."/>
            <person name="Morin E."/>
            <person name="Murat C."/>
            <person name="Riley R."/>
            <person name="Ohm R."/>
            <person name="Sun H."/>
            <person name="Tunlid A."/>
            <person name="Henrissat B."/>
            <person name="Grigoriev I.V."/>
            <person name="Hibbett D.S."/>
            <person name="Martin F."/>
        </authorList>
    </citation>
    <scope>NUCLEOTIDE SEQUENCE [LARGE SCALE GENOMIC DNA]</scope>
    <source>
        <strain evidence="2">UH-Slu-Lm8-n1</strain>
    </source>
</reference>
<proteinExistence type="predicted"/>